<gene>
    <name evidence="1" type="ORF">HPB47_024090</name>
</gene>
<name>A0AC60Q881_IXOPE</name>
<evidence type="ECO:0000313" key="2">
    <source>
        <dbReference type="Proteomes" id="UP000805193"/>
    </source>
</evidence>
<keyword evidence="2" id="KW-1185">Reference proteome</keyword>
<sequence length="268" mass="29071">MGGAFAAREQVEDANQESASSWNELTVTGSPISSLAGKTSSTYGTRQPHFELRRNFCAPFASPTGVADSSVPEMGFSRSWSGSVYDRRLPLHRQNRSDLMHKAVVPKIRLVSESTVGFFVVILAFLLPSDLHNFELKNRILKWNDVYHKMPWGVIFVMSGNIAISYALVECGALQGLGSLAGGLPSNGVWAQLFFLLVTSLTSELTTVKDRVPALFALASNVSQATGLEPLSLMLPAAAASEFNFMMPSSGARNAIIFEIAYISSLEM</sequence>
<organism evidence="1 2">
    <name type="scientific">Ixodes persulcatus</name>
    <name type="common">Taiga tick</name>
    <dbReference type="NCBI Taxonomy" id="34615"/>
    <lineage>
        <taxon>Eukaryota</taxon>
        <taxon>Metazoa</taxon>
        <taxon>Ecdysozoa</taxon>
        <taxon>Arthropoda</taxon>
        <taxon>Chelicerata</taxon>
        <taxon>Arachnida</taxon>
        <taxon>Acari</taxon>
        <taxon>Parasitiformes</taxon>
        <taxon>Ixodida</taxon>
        <taxon>Ixodoidea</taxon>
        <taxon>Ixodidae</taxon>
        <taxon>Ixodinae</taxon>
        <taxon>Ixodes</taxon>
    </lineage>
</organism>
<reference evidence="1 2" key="1">
    <citation type="journal article" date="2020" name="Cell">
        <title>Large-Scale Comparative Analyses of Tick Genomes Elucidate Their Genetic Diversity and Vector Capacities.</title>
        <authorList>
            <consortium name="Tick Genome and Microbiome Consortium (TIGMIC)"/>
            <person name="Jia N."/>
            <person name="Wang J."/>
            <person name="Shi W."/>
            <person name="Du L."/>
            <person name="Sun Y."/>
            <person name="Zhan W."/>
            <person name="Jiang J.F."/>
            <person name="Wang Q."/>
            <person name="Zhang B."/>
            <person name="Ji P."/>
            <person name="Bell-Sakyi L."/>
            <person name="Cui X.M."/>
            <person name="Yuan T.T."/>
            <person name="Jiang B.G."/>
            <person name="Yang W.F."/>
            <person name="Lam T.T."/>
            <person name="Chang Q.C."/>
            <person name="Ding S.J."/>
            <person name="Wang X.J."/>
            <person name="Zhu J.G."/>
            <person name="Ruan X.D."/>
            <person name="Zhao L."/>
            <person name="Wei J.T."/>
            <person name="Ye R.Z."/>
            <person name="Que T.C."/>
            <person name="Du C.H."/>
            <person name="Zhou Y.H."/>
            <person name="Cheng J.X."/>
            <person name="Dai P.F."/>
            <person name="Guo W.B."/>
            <person name="Han X.H."/>
            <person name="Huang E.J."/>
            <person name="Li L.F."/>
            <person name="Wei W."/>
            <person name="Gao Y.C."/>
            <person name="Liu J.Z."/>
            <person name="Shao H.Z."/>
            <person name="Wang X."/>
            <person name="Wang C.C."/>
            <person name="Yang T.C."/>
            <person name="Huo Q.B."/>
            <person name="Li W."/>
            <person name="Chen H.Y."/>
            <person name="Chen S.E."/>
            <person name="Zhou L.G."/>
            <person name="Ni X.B."/>
            <person name="Tian J.H."/>
            <person name="Sheng Y."/>
            <person name="Liu T."/>
            <person name="Pan Y.S."/>
            <person name="Xia L.Y."/>
            <person name="Li J."/>
            <person name="Zhao F."/>
            <person name="Cao W.C."/>
        </authorList>
    </citation>
    <scope>NUCLEOTIDE SEQUENCE [LARGE SCALE GENOMIC DNA]</scope>
    <source>
        <strain evidence="1">Iper-2018</strain>
    </source>
</reference>
<feature type="non-terminal residue" evidence="1">
    <location>
        <position position="268"/>
    </location>
</feature>
<protein>
    <submittedName>
        <fullName evidence="1">Uncharacterized protein</fullName>
    </submittedName>
</protein>
<accession>A0AC60Q881</accession>
<dbReference type="Proteomes" id="UP000805193">
    <property type="component" value="Unassembled WGS sequence"/>
</dbReference>
<proteinExistence type="predicted"/>
<dbReference type="EMBL" id="JABSTQ010009458">
    <property type="protein sequence ID" value="KAG0428966.1"/>
    <property type="molecule type" value="Genomic_DNA"/>
</dbReference>
<evidence type="ECO:0000313" key="1">
    <source>
        <dbReference type="EMBL" id="KAG0428966.1"/>
    </source>
</evidence>
<comment type="caution">
    <text evidence="1">The sequence shown here is derived from an EMBL/GenBank/DDBJ whole genome shotgun (WGS) entry which is preliminary data.</text>
</comment>